<feature type="compositionally biased region" description="Low complexity" evidence="1">
    <location>
        <begin position="338"/>
        <end position="355"/>
    </location>
</feature>
<feature type="region of interest" description="Disordered" evidence="1">
    <location>
        <begin position="259"/>
        <end position="464"/>
    </location>
</feature>
<reference evidence="2" key="1">
    <citation type="submission" date="2014-09" db="EMBL/GenBank/DDBJ databases">
        <title>Genome sequence of the luminous mushroom Mycena chlorophos for searching fungal bioluminescence genes.</title>
        <authorList>
            <person name="Tanaka Y."/>
            <person name="Kasuga D."/>
            <person name="Oba Y."/>
            <person name="Hase S."/>
            <person name="Sato K."/>
            <person name="Oba Y."/>
            <person name="Sakakibara Y."/>
        </authorList>
    </citation>
    <scope>NUCLEOTIDE SEQUENCE</scope>
</reference>
<feature type="compositionally biased region" description="Polar residues" evidence="1">
    <location>
        <begin position="311"/>
        <end position="326"/>
    </location>
</feature>
<gene>
    <name evidence="2" type="ORF">MCHLO_06302</name>
</gene>
<keyword evidence="3" id="KW-1185">Reference proteome</keyword>
<feature type="compositionally biased region" description="Low complexity" evidence="1">
    <location>
        <begin position="291"/>
        <end position="305"/>
    </location>
</feature>
<evidence type="ECO:0000256" key="1">
    <source>
        <dbReference type="SAM" id="MobiDB-lite"/>
    </source>
</evidence>
<dbReference type="Proteomes" id="UP000815677">
    <property type="component" value="Unassembled WGS sequence"/>
</dbReference>
<feature type="compositionally biased region" description="Basic and acidic residues" evidence="1">
    <location>
        <begin position="374"/>
        <end position="385"/>
    </location>
</feature>
<proteinExistence type="predicted"/>
<dbReference type="EMBL" id="DF845082">
    <property type="protein sequence ID" value="GAT48934.1"/>
    <property type="molecule type" value="Genomic_DNA"/>
</dbReference>
<feature type="compositionally biased region" description="Low complexity" evidence="1">
    <location>
        <begin position="431"/>
        <end position="447"/>
    </location>
</feature>
<evidence type="ECO:0000313" key="3">
    <source>
        <dbReference type="Proteomes" id="UP000815677"/>
    </source>
</evidence>
<evidence type="ECO:0000313" key="2">
    <source>
        <dbReference type="EMBL" id="GAT48934.1"/>
    </source>
</evidence>
<name>A0ABQ0LCR6_MYCCL</name>
<protein>
    <submittedName>
        <fullName evidence="2">Uncharacterized protein</fullName>
    </submittedName>
</protein>
<feature type="compositionally biased region" description="Polar residues" evidence="1">
    <location>
        <begin position="410"/>
        <end position="419"/>
    </location>
</feature>
<feature type="compositionally biased region" description="Low complexity" evidence="1">
    <location>
        <begin position="268"/>
        <end position="283"/>
    </location>
</feature>
<accession>A0ABQ0LCR6</accession>
<sequence length="615" mass="66229">MWKLSPLPIIYLSIMQDAEIFEEVLTHRIRLDAIVASNEAAQLTLNTYDPDPISATTAVLAQLEAQTAAQEEYNRLREESARGTNHEDLANWIRDRRAASSALESENGRIAAGMDKDILLRIKVLNAEVAETRGSKPPMGPPNNAQDMLQWLKERIAEATTKQTELLKAIEDADVKEHNQSVRDILKMRLKLQDDLIAIRTRAAAALKKLALGAQATELKTVEVIYQTTYARNVYLKRDIHAEYSALADEVSLLRRYPPNKIKAPPRNSASASANAASGSSSGFPKTIKKPSFPSLSSSMGSGSLARQPLPTLNKTTGNGASSSQRKIVGASTKPKATSRARADSLSSLSSAGTDTDMDTDTDDAGGMGRGKGKGKDAGKRRADDTGMSWSPSKRPRREAAVAANAALTRKSSSPSLASISGKGKAASQLKSGMGTSTSASSSTAAKGKGKGTARIPSPPAPFADWGDFFQSDDGLMDVAAAEARINAGRDPREDLKRFRASYGSVVVMRPPCGICIKYDLPCLYVDPTQNPFSDGRPPRCIICQEWKYHCNPRHGDTKANVKIHAHTEAIAEYHNVAIAAGERPGIWIGSGVADLKHTGNAKASVRKRGERDDE</sequence>
<organism evidence="2 3">
    <name type="scientific">Mycena chlorophos</name>
    <name type="common">Agaric fungus</name>
    <name type="synonym">Agaricus chlorophos</name>
    <dbReference type="NCBI Taxonomy" id="658473"/>
    <lineage>
        <taxon>Eukaryota</taxon>
        <taxon>Fungi</taxon>
        <taxon>Dikarya</taxon>
        <taxon>Basidiomycota</taxon>
        <taxon>Agaricomycotina</taxon>
        <taxon>Agaricomycetes</taxon>
        <taxon>Agaricomycetidae</taxon>
        <taxon>Agaricales</taxon>
        <taxon>Marasmiineae</taxon>
        <taxon>Mycenaceae</taxon>
        <taxon>Mycena</taxon>
    </lineage>
</organism>